<sequence>MASNAWSLLNTPSANNNIPSSTTTSFFLLFNTHSTPKTLPAAGGGRTPPLPRVARKNRSSYPAISCVSTPPRQKEEAKTNINHTHKLLPNTTPPPEHKKAAAAPNSCPLTPVGFLERAAVVYGDCSSIVYNETTYKWSETYTRCLKLASAISSLGIKKGDVVSVVAPNIPAMYELHFAVPMTNAILNTVNLRLDARTISILLQHCESKLVFVDHQSTSVILDAISQFPPDSQKPILVLVTESHHHIHNNNNNPNGACFHRETYEEMIEKGSQDFVWLQPEDEWEPMTLNYTSGTTSSPKGVLHSHRALFVHTVDALLDWPLPKNSTYLWTLPMFHANGWSYTWGTAAVGATNVCLRRVDAPSVFEAIGKHKVTHMCGAPAVLNMLSNFPARSHEKLERPVHVLTAGAPPPAAVLARTEAMGFVVSHGYGLTETAGLMVTCAWKEEWNSLPALGRAKLKARQGVRTAGSAGADVLCPETGKSVERDGSTMGEIVLKGGAVMLSYLKDPEATARCMKNGWFYTGDVGVMHPDGYLEVRDRSKDVIICGGENLSSVEVESVLYTHPAVNEAAVVARPDKFWGETPCAFVSLKAEAEVKPSEKDVREFCKARLPLYMVPRTVVFKEELPKTSTGKIQKFLLRDMAKWL</sequence>
<gene>
    <name evidence="7" type="ORF">OLC1_LOCUS18041</name>
</gene>
<dbReference type="Pfam" id="PF00501">
    <property type="entry name" value="AMP-binding"/>
    <property type="match status" value="1"/>
</dbReference>
<dbReference type="GO" id="GO:0016874">
    <property type="term" value="F:ligase activity"/>
    <property type="evidence" value="ECO:0007669"/>
    <property type="project" value="UniProtKB-KW"/>
</dbReference>
<keyword evidence="4" id="KW-0587">Phenylpropanoid metabolism</keyword>
<evidence type="ECO:0000256" key="1">
    <source>
        <dbReference type="ARBA" id="ARBA00004930"/>
    </source>
</evidence>
<keyword evidence="8" id="KW-1185">Reference proteome</keyword>
<dbReference type="InterPro" id="IPR020845">
    <property type="entry name" value="AMP-binding_CS"/>
</dbReference>
<dbReference type="InterPro" id="IPR000873">
    <property type="entry name" value="AMP-dep_synth/lig_dom"/>
</dbReference>
<dbReference type="SUPFAM" id="SSF56801">
    <property type="entry name" value="Acetyl-CoA synthetase-like"/>
    <property type="match status" value="1"/>
</dbReference>
<dbReference type="Gene3D" id="3.40.50.12780">
    <property type="entry name" value="N-terminal domain of ligase-like"/>
    <property type="match status" value="1"/>
</dbReference>
<dbReference type="PANTHER" id="PTHR43859">
    <property type="entry name" value="ACYL-ACTIVATING ENZYME"/>
    <property type="match status" value="1"/>
</dbReference>
<dbReference type="AlphaFoldDB" id="A0AAV1DTQ2"/>
<evidence type="ECO:0000256" key="2">
    <source>
        <dbReference type="ARBA" id="ARBA00006432"/>
    </source>
</evidence>
<name>A0AAV1DTQ2_OLDCO</name>
<dbReference type="EMBL" id="OX459123">
    <property type="protein sequence ID" value="CAI9110371.1"/>
    <property type="molecule type" value="Genomic_DNA"/>
</dbReference>
<evidence type="ECO:0000313" key="7">
    <source>
        <dbReference type="EMBL" id="CAI9110371.1"/>
    </source>
</evidence>
<dbReference type="PANTHER" id="PTHR43859:SF53">
    <property type="entry name" value="ACYL-ACTIVATING ENZYME 4-RELATED"/>
    <property type="match status" value="1"/>
</dbReference>
<dbReference type="Proteomes" id="UP001161247">
    <property type="component" value="Chromosome 6"/>
</dbReference>
<feature type="domain" description="AMP-binding enzyme C-terminal" evidence="6">
    <location>
        <begin position="554"/>
        <end position="631"/>
    </location>
</feature>
<evidence type="ECO:0000256" key="4">
    <source>
        <dbReference type="ARBA" id="ARBA00023051"/>
    </source>
</evidence>
<keyword evidence="3" id="KW-0436">Ligase</keyword>
<comment type="similarity">
    <text evidence="2">Belongs to the ATP-dependent AMP-binding enzyme family.</text>
</comment>
<dbReference type="NCBIfam" id="NF006020">
    <property type="entry name" value="PRK08162.1"/>
    <property type="match status" value="1"/>
</dbReference>
<dbReference type="Gene3D" id="3.30.300.30">
    <property type="match status" value="1"/>
</dbReference>
<dbReference type="GO" id="GO:0009698">
    <property type="term" value="P:phenylpropanoid metabolic process"/>
    <property type="evidence" value="ECO:0007669"/>
    <property type="project" value="UniProtKB-KW"/>
</dbReference>
<dbReference type="PROSITE" id="PS00455">
    <property type="entry name" value="AMP_BINDING"/>
    <property type="match status" value="1"/>
</dbReference>
<reference evidence="7" key="1">
    <citation type="submission" date="2023-03" db="EMBL/GenBank/DDBJ databases">
        <authorList>
            <person name="Julca I."/>
        </authorList>
    </citation>
    <scope>NUCLEOTIDE SEQUENCE</scope>
</reference>
<dbReference type="FunFam" id="3.30.300.30:FF:000008">
    <property type="entry name" value="2,3-dihydroxybenzoate-AMP ligase"/>
    <property type="match status" value="1"/>
</dbReference>
<organism evidence="7 8">
    <name type="scientific">Oldenlandia corymbosa var. corymbosa</name>
    <dbReference type="NCBI Taxonomy" id="529605"/>
    <lineage>
        <taxon>Eukaryota</taxon>
        <taxon>Viridiplantae</taxon>
        <taxon>Streptophyta</taxon>
        <taxon>Embryophyta</taxon>
        <taxon>Tracheophyta</taxon>
        <taxon>Spermatophyta</taxon>
        <taxon>Magnoliopsida</taxon>
        <taxon>eudicotyledons</taxon>
        <taxon>Gunneridae</taxon>
        <taxon>Pentapetalae</taxon>
        <taxon>asterids</taxon>
        <taxon>lamiids</taxon>
        <taxon>Gentianales</taxon>
        <taxon>Rubiaceae</taxon>
        <taxon>Rubioideae</taxon>
        <taxon>Spermacoceae</taxon>
        <taxon>Hedyotis-Oldenlandia complex</taxon>
        <taxon>Oldenlandia</taxon>
    </lineage>
</organism>
<accession>A0AAV1DTQ2</accession>
<evidence type="ECO:0000259" key="6">
    <source>
        <dbReference type="Pfam" id="PF13193"/>
    </source>
</evidence>
<dbReference type="InterPro" id="IPR025110">
    <property type="entry name" value="AMP-bd_C"/>
</dbReference>
<protein>
    <submittedName>
        <fullName evidence="7">OLC1v1010380C1</fullName>
    </submittedName>
</protein>
<dbReference type="CDD" id="cd12118">
    <property type="entry name" value="ttLC_FACS_AEE21_like"/>
    <property type="match status" value="1"/>
</dbReference>
<evidence type="ECO:0000313" key="8">
    <source>
        <dbReference type="Proteomes" id="UP001161247"/>
    </source>
</evidence>
<evidence type="ECO:0000259" key="5">
    <source>
        <dbReference type="Pfam" id="PF00501"/>
    </source>
</evidence>
<dbReference type="Pfam" id="PF13193">
    <property type="entry name" value="AMP-binding_C"/>
    <property type="match status" value="1"/>
</dbReference>
<feature type="domain" description="AMP-dependent synthetase/ligase" evidence="5">
    <location>
        <begin position="116"/>
        <end position="504"/>
    </location>
</feature>
<proteinExistence type="inferred from homology"/>
<dbReference type="InterPro" id="IPR045851">
    <property type="entry name" value="AMP-bd_C_sf"/>
</dbReference>
<dbReference type="InterPro" id="IPR042099">
    <property type="entry name" value="ANL_N_sf"/>
</dbReference>
<comment type="pathway">
    <text evidence="1">Phytoalexin biosynthesis; 3,4',5-trihydroxystilbene biosynthesis; 3,4',5-trihydroxystilbene from trans-4-coumarate: step 1/2.</text>
</comment>
<evidence type="ECO:0000256" key="3">
    <source>
        <dbReference type="ARBA" id="ARBA00022598"/>
    </source>
</evidence>